<evidence type="ECO:0000313" key="2">
    <source>
        <dbReference type="EMBL" id="EJT77649.1"/>
    </source>
</evidence>
<dbReference type="EnsemblFungi" id="EJT77649">
    <property type="protein sequence ID" value="EJT77649"/>
    <property type="gene ID" value="GGTG_02753"/>
</dbReference>
<sequence>MTDVAKKGRQTDTTGCCSEEGLASRCCLVPIRHWGPDSTRPEDWDNLKARGAVRDRKSKR</sequence>
<reference evidence="3" key="4">
    <citation type="journal article" date="2015" name="G3 (Bethesda)">
        <title>Genome sequences of three phytopathogenic species of the Magnaporthaceae family of fungi.</title>
        <authorList>
            <person name="Okagaki L.H."/>
            <person name="Nunes C.C."/>
            <person name="Sailsbery J."/>
            <person name="Clay B."/>
            <person name="Brown D."/>
            <person name="John T."/>
            <person name="Oh Y."/>
            <person name="Young N."/>
            <person name="Fitzgerald M."/>
            <person name="Haas B.J."/>
            <person name="Zeng Q."/>
            <person name="Young S."/>
            <person name="Adiconis X."/>
            <person name="Fan L."/>
            <person name="Levin J.Z."/>
            <person name="Mitchell T.K."/>
            <person name="Okubara P.A."/>
            <person name="Farman M.L."/>
            <person name="Kohn L.M."/>
            <person name="Birren B."/>
            <person name="Ma L.-J."/>
            <person name="Dean R.A."/>
        </authorList>
    </citation>
    <scope>NUCLEOTIDE SEQUENCE</scope>
    <source>
        <strain evidence="3">R3-111a-1</strain>
    </source>
</reference>
<dbReference type="HOGENOM" id="CLU_2941873_0_0_1"/>
<evidence type="ECO:0000256" key="1">
    <source>
        <dbReference type="SAM" id="MobiDB-lite"/>
    </source>
</evidence>
<dbReference type="RefSeq" id="XP_009218794.1">
    <property type="nucleotide sequence ID" value="XM_009220530.1"/>
</dbReference>
<reference evidence="2" key="3">
    <citation type="submission" date="2010-09" db="EMBL/GenBank/DDBJ databases">
        <title>Annotation of Gaeumannomyces graminis var. tritici R3-111a-1.</title>
        <authorList>
            <consortium name="The Broad Institute Genome Sequencing Platform"/>
            <person name="Ma L.-J."/>
            <person name="Dead R."/>
            <person name="Young S.K."/>
            <person name="Zeng Q."/>
            <person name="Gargeya S."/>
            <person name="Fitzgerald M."/>
            <person name="Haas B."/>
            <person name="Abouelleil A."/>
            <person name="Alvarado L."/>
            <person name="Arachchi H.M."/>
            <person name="Berlin A."/>
            <person name="Brown A."/>
            <person name="Chapman S.B."/>
            <person name="Chen Z."/>
            <person name="Dunbar C."/>
            <person name="Freedman E."/>
            <person name="Gearin G."/>
            <person name="Gellesch M."/>
            <person name="Goldberg J."/>
            <person name="Griggs A."/>
            <person name="Gujja S."/>
            <person name="Heiman D."/>
            <person name="Howarth C."/>
            <person name="Larson L."/>
            <person name="Lui A."/>
            <person name="MacDonald P.J.P."/>
            <person name="Mehta T."/>
            <person name="Montmayeur A."/>
            <person name="Murphy C."/>
            <person name="Neiman D."/>
            <person name="Pearson M."/>
            <person name="Priest M."/>
            <person name="Roberts A."/>
            <person name="Saif S."/>
            <person name="Shea T."/>
            <person name="Shenoy N."/>
            <person name="Sisk P."/>
            <person name="Stolte C."/>
            <person name="Sykes S."/>
            <person name="Yandava C."/>
            <person name="Wortman J."/>
            <person name="Nusbaum C."/>
            <person name="Birren B."/>
        </authorList>
    </citation>
    <scope>NUCLEOTIDE SEQUENCE</scope>
    <source>
        <strain evidence="2">R3-111a-1</strain>
    </source>
</reference>
<accession>J3NN97</accession>
<proteinExistence type="predicted"/>
<protein>
    <submittedName>
        <fullName evidence="2 3">Uncharacterized protein</fullName>
    </submittedName>
</protein>
<name>J3NN97_GAET3</name>
<dbReference type="Proteomes" id="UP000006039">
    <property type="component" value="Unassembled WGS sequence"/>
</dbReference>
<gene>
    <name evidence="3" type="primary">20343211</name>
    <name evidence="2" type="ORF">GGTG_02753</name>
</gene>
<reference evidence="3" key="5">
    <citation type="submission" date="2018-04" db="UniProtKB">
        <authorList>
            <consortium name="EnsemblFungi"/>
        </authorList>
    </citation>
    <scope>IDENTIFICATION</scope>
    <source>
        <strain evidence="3">R3-111a-1</strain>
    </source>
</reference>
<evidence type="ECO:0000313" key="4">
    <source>
        <dbReference type="Proteomes" id="UP000006039"/>
    </source>
</evidence>
<evidence type="ECO:0000313" key="3">
    <source>
        <dbReference type="EnsemblFungi" id="EJT77649"/>
    </source>
</evidence>
<organism evidence="2">
    <name type="scientific">Gaeumannomyces tritici (strain R3-111a-1)</name>
    <name type="common">Wheat and barley take-all root rot fungus</name>
    <name type="synonym">Gaeumannomyces graminis var. tritici</name>
    <dbReference type="NCBI Taxonomy" id="644352"/>
    <lineage>
        <taxon>Eukaryota</taxon>
        <taxon>Fungi</taxon>
        <taxon>Dikarya</taxon>
        <taxon>Ascomycota</taxon>
        <taxon>Pezizomycotina</taxon>
        <taxon>Sordariomycetes</taxon>
        <taxon>Sordariomycetidae</taxon>
        <taxon>Magnaporthales</taxon>
        <taxon>Magnaporthaceae</taxon>
        <taxon>Gaeumannomyces</taxon>
    </lineage>
</organism>
<feature type="region of interest" description="Disordered" evidence="1">
    <location>
        <begin position="34"/>
        <end position="60"/>
    </location>
</feature>
<dbReference type="VEuPathDB" id="FungiDB:GGTG_02753"/>
<reference evidence="4" key="1">
    <citation type="submission" date="2010-07" db="EMBL/GenBank/DDBJ databases">
        <title>The genome sequence of Gaeumannomyces graminis var. tritici strain R3-111a-1.</title>
        <authorList>
            <consortium name="The Broad Institute Genome Sequencing Platform"/>
            <person name="Ma L.-J."/>
            <person name="Dead R."/>
            <person name="Young S."/>
            <person name="Zeng Q."/>
            <person name="Koehrsen M."/>
            <person name="Alvarado L."/>
            <person name="Berlin A."/>
            <person name="Chapman S.B."/>
            <person name="Chen Z."/>
            <person name="Freedman E."/>
            <person name="Gellesch M."/>
            <person name="Goldberg J."/>
            <person name="Griggs A."/>
            <person name="Gujja S."/>
            <person name="Heilman E.R."/>
            <person name="Heiman D."/>
            <person name="Hepburn T."/>
            <person name="Howarth C."/>
            <person name="Jen D."/>
            <person name="Larson L."/>
            <person name="Mehta T."/>
            <person name="Neiman D."/>
            <person name="Pearson M."/>
            <person name="Roberts A."/>
            <person name="Saif S."/>
            <person name="Shea T."/>
            <person name="Shenoy N."/>
            <person name="Sisk P."/>
            <person name="Stolte C."/>
            <person name="Sykes S."/>
            <person name="Walk T."/>
            <person name="White J."/>
            <person name="Yandava C."/>
            <person name="Haas B."/>
            <person name="Nusbaum C."/>
            <person name="Birren B."/>
        </authorList>
    </citation>
    <scope>NUCLEOTIDE SEQUENCE [LARGE SCALE GENOMIC DNA]</scope>
    <source>
        <strain evidence="4">R3-111a-1</strain>
    </source>
</reference>
<keyword evidence="4" id="KW-1185">Reference proteome</keyword>
<reference evidence="2" key="2">
    <citation type="submission" date="2010-07" db="EMBL/GenBank/DDBJ databases">
        <authorList>
            <consortium name="The Broad Institute Genome Sequencing Platform"/>
            <consortium name="Broad Institute Genome Sequencing Center for Infectious Disease"/>
            <person name="Ma L.-J."/>
            <person name="Dead R."/>
            <person name="Young S."/>
            <person name="Zeng Q."/>
            <person name="Koehrsen M."/>
            <person name="Alvarado L."/>
            <person name="Berlin A."/>
            <person name="Chapman S.B."/>
            <person name="Chen Z."/>
            <person name="Freedman E."/>
            <person name="Gellesch M."/>
            <person name="Goldberg J."/>
            <person name="Griggs A."/>
            <person name="Gujja S."/>
            <person name="Heilman E.R."/>
            <person name="Heiman D."/>
            <person name="Hepburn T."/>
            <person name="Howarth C."/>
            <person name="Jen D."/>
            <person name="Larson L."/>
            <person name="Mehta T."/>
            <person name="Neiman D."/>
            <person name="Pearson M."/>
            <person name="Roberts A."/>
            <person name="Saif S."/>
            <person name="Shea T."/>
            <person name="Shenoy N."/>
            <person name="Sisk P."/>
            <person name="Stolte C."/>
            <person name="Sykes S."/>
            <person name="Walk T."/>
            <person name="White J."/>
            <person name="Yandava C."/>
            <person name="Haas B."/>
            <person name="Nusbaum C."/>
            <person name="Birren B."/>
        </authorList>
    </citation>
    <scope>NUCLEOTIDE SEQUENCE</scope>
    <source>
        <strain evidence="2">R3-111a-1</strain>
    </source>
</reference>
<feature type="compositionally biased region" description="Basic and acidic residues" evidence="1">
    <location>
        <begin position="39"/>
        <end position="60"/>
    </location>
</feature>
<dbReference type="AlphaFoldDB" id="J3NN97"/>
<dbReference type="GeneID" id="20343211"/>
<dbReference type="EMBL" id="GL385396">
    <property type="protein sequence ID" value="EJT77649.1"/>
    <property type="molecule type" value="Genomic_DNA"/>
</dbReference>